<dbReference type="PROSITE" id="PS50943">
    <property type="entry name" value="HTH_CROC1"/>
    <property type="match status" value="1"/>
</dbReference>
<dbReference type="InterPro" id="IPR050807">
    <property type="entry name" value="TransReg_Diox_bact_type"/>
</dbReference>
<dbReference type="PANTHER" id="PTHR46797:SF1">
    <property type="entry name" value="METHYLPHOSPHONATE SYNTHASE"/>
    <property type="match status" value="1"/>
</dbReference>
<dbReference type="PANTHER" id="PTHR46797">
    <property type="entry name" value="HTH-TYPE TRANSCRIPTIONAL REGULATOR"/>
    <property type="match status" value="1"/>
</dbReference>
<dbReference type="RefSeq" id="WP_093833446.1">
    <property type="nucleotide sequence ID" value="NZ_FOLQ01000023.1"/>
</dbReference>
<evidence type="ECO:0000259" key="2">
    <source>
        <dbReference type="PROSITE" id="PS50943"/>
    </source>
</evidence>
<dbReference type="STRING" id="662367.SAMN05216167_12352"/>
<evidence type="ECO:0000256" key="1">
    <source>
        <dbReference type="ARBA" id="ARBA00023125"/>
    </source>
</evidence>
<reference evidence="3 4" key="1">
    <citation type="submission" date="2016-10" db="EMBL/GenBank/DDBJ databases">
        <authorList>
            <person name="de Groot N.N."/>
        </authorList>
    </citation>
    <scope>NUCLEOTIDE SEQUENCE [LARGE SCALE GENOMIC DNA]</scope>
    <source>
        <strain evidence="3 4">DSM 26130</strain>
    </source>
</reference>
<name>A0A1I2EVE2_9BACT</name>
<dbReference type="Proteomes" id="UP000198598">
    <property type="component" value="Unassembled WGS sequence"/>
</dbReference>
<dbReference type="Gene3D" id="1.10.260.40">
    <property type="entry name" value="lambda repressor-like DNA-binding domains"/>
    <property type="match status" value="1"/>
</dbReference>
<dbReference type="SUPFAM" id="SSF47413">
    <property type="entry name" value="lambda repressor-like DNA-binding domains"/>
    <property type="match status" value="1"/>
</dbReference>
<keyword evidence="1" id="KW-0238">DNA-binding</keyword>
<evidence type="ECO:0000313" key="3">
    <source>
        <dbReference type="EMBL" id="SFE96446.1"/>
    </source>
</evidence>
<dbReference type="GO" id="GO:0005829">
    <property type="term" value="C:cytosol"/>
    <property type="evidence" value="ECO:0007669"/>
    <property type="project" value="TreeGrafter"/>
</dbReference>
<protein>
    <submittedName>
        <fullName evidence="3">Helix-turn-helix</fullName>
    </submittedName>
</protein>
<dbReference type="GO" id="GO:0003700">
    <property type="term" value="F:DNA-binding transcription factor activity"/>
    <property type="evidence" value="ECO:0007669"/>
    <property type="project" value="TreeGrafter"/>
</dbReference>
<keyword evidence="4" id="KW-1185">Reference proteome</keyword>
<proteinExistence type="predicted"/>
<sequence length="89" mass="9635">MTKVSPISVAFGKAVKQARLKKAWTQDDLANESGLDRSYISQIEGGLRNPSLPVVWDLAVKLDTSFLTLMAAAVQLMPEASSESNKPSE</sequence>
<dbReference type="OrthoDB" id="2902336at2"/>
<gene>
    <name evidence="3" type="ORF">SAMN05216167_12352</name>
</gene>
<organism evidence="3 4">
    <name type="scientific">Spirosoma endophyticum</name>
    <dbReference type="NCBI Taxonomy" id="662367"/>
    <lineage>
        <taxon>Bacteria</taxon>
        <taxon>Pseudomonadati</taxon>
        <taxon>Bacteroidota</taxon>
        <taxon>Cytophagia</taxon>
        <taxon>Cytophagales</taxon>
        <taxon>Cytophagaceae</taxon>
        <taxon>Spirosoma</taxon>
    </lineage>
</organism>
<dbReference type="CDD" id="cd00093">
    <property type="entry name" value="HTH_XRE"/>
    <property type="match status" value="1"/>
</dbReference>
<dbReference type="Pfam" id="PF01381">
    <property type="entry name" value="HTH_3"/>
    <property type="match status" value="1"/>
</dbReference>
<dbReference type="GO" id="GO:0003677">
    <property type="term" value="F:DNA binding"/>
    <property type="evidence" value="ECO:0007669"/>
    <property type="project" value="UniProtKB-KW"/>
</dbReference>
<dbReference type="InterPro" id="IPR001387">
    <property type="entry name" value="Cro/C1-type_HTH"/>
</dbReference>
<feature type="domain" description="HTH cro/C1-type" evidence="2">
    <location>
        <begin position="15"/>
        <end position="69"/>
    </location>
</feature>
<dbReference type="AlphaFoldDB" id="A0A1I2EVE2"/>
<dbReference type="SMART" id="SM00530">
    <property type="entry name" value="HTH_XRE"/>
    <property type="match status" value="1"/>
</dbReference>
<evidence type="ECO:0000313" key="4">
    <source>
        <dbReference type="Proteomes" id="UP000198598"/>
    </source>
</evidence>
<dbReference type="InterPro" id="IPR010982">
    <property type="entry name" value="Lambda_DNA-bd_dom_sf"/>
</dbReference>
<accession>A0A1I2EVE2</accession>
<dbReference type="EMBL" id="FOLQ01000023">
    <property type="protein sequence ID" value="SFE96446.1"/>
    <property type="molecule type" value="Genomic_DNA"/>
</dbReference>